<keyword evidence="3" id="KW-0472">Membrane</keyword>
<evidence type="ECO:0000313" key="5">
    <source>
        <dbReference type="Proteomes" id="UP000018837"/>
    </source>
</evidence>
<sequence length="180" mass="19838">MKHVPNLLSALRILLSPVLIAIADRPPLLAALMLLAGATDAVDGIIARRFDCQTRLGARLDSVADWTFFLALGWVFCTRYESVVRSCLTELVVVLALRLAAIVVGWLRFRRLLSVHTLGNKISAVIAFVLLVRIVWCGPVSATALRIALLFAALTALEELLIIVRSRTPDPNQRSLFGRR</sequence>
<feature type="transmembrane region" description="Helical" evidence="3">
    <location>
        <begin position="118"/>
        <end position="136"/>
    </location>
</feature>
<evidence type="ECO:0000256" key="2">
    <source>
        <dbReference type="RuleBase" id="RU003750"/>
    </source>
</evidence>
<organism evidence="4 5">
    <name type="scientific">Tannerella sp. oral taxon BU063 isolate Cell 2</name>
    <dbReference type="NCBI Taxonomy" id="1411148"/>
    <lineage>
        <taxon>Bacteria</taxon>
        <taxon>Pseudomonadati</taxon>
        <taxon>Bacteroidota</taxon>
        <taxon>Bacteroidia</taxon>
        <taxon>Bacteroidales</taxon>
        <taxon>Tannerellaceae</taxon>
        <taxon>Tannerella</taxon>
    </lineage>
</organism>
<evidence type="ECO:0000313" key="4">
    <source>
        <dbReference type="EMBL" id="ETK01632.1"/>
    </source>
</evidence>
<dbReference type="Pfam" id="PF01066">
    <property type="entry name" value="CDP-OH_P_transf"/>
    <property type="match status" value="1"/>
</dbReference>
<protein>
    <recommendedName>
        <fullName evidence="6">CDP-alcohol phosphatidyltransferase</fullName>
    </recommendedName>
</protein>
<dbReference type="PROSITE" id="PS00379">
    <property type="entry name" value="CDP_ALCOHOL_P_TRANSF"/>
    <property type="match status" value="1"/>
</dbReference>
<comment type="caution">
    <text evidence="4">The sequence shown here is derived from an EMBL/GenBank/DDBJ whole genome shotgun (WGS) entry which is preliminary data.</text>
</comment>
<dbReference type="GO" id="GO:0016020">
    <property type="term" value="C:membrane"/>
    <property type="evidence" value="ECO:0007669"/>
    <property type="project" value="InterPro"/>
</dbReference>
<evidence type="ECO:0000256" key="1">
    <source>
        <dbReference type="ARBA" id="ARBA00022679"/>
    </source>
</evidence>
<proteinExistence type="inferred from homology"/>
<accession>W2C583</accession>
<feature type="transmembrane region" description="Helical" evidence="3">
    <location>
        <begin position="142"/>
        <end position="164"/>
    </location>
</feature>
<dbReference type="Gene3D" id="1.20.120.1760">
    <property type="match status" value="1"/>
</dbReference>
<keyword evidence="3" id="KW-0812">Transmembrane</keyword>
<dbReference type="AlphaFoldDB" id="W2C583"/>
<dbReference type="Proteomes" id="UP000018837">
    <property type="component" value="Unassembled WGS sequence"/>
</dbReference>
<gene>
    <name evidence="4" type="ORF">N425_08885</name>
</gene>
<dbReference type="InterPro" id="IPR043130">
    <property type="entry name" value="CDP-OH_PTrfase_TM_dom"/>
</dbReference>
<dbReference type="InterPro" id="IPR048254">
    <property type="entry name" value="CDP_ALCOHOL_P_TRANSF_CS"/>
</dbReference>
<evidence type="ECO:0008006" key="6">
    <source>
        <dbReference type="Google" id="ProtNLM"/>
    </source>
</evidence>
<name>W2C583_9BACT</name>
<keyword evidence="3" id="KW-1133">Transmembrane helix</keyword>
<feature type="transmembrane region" description="Helical" evidence="3">
    <location>
        <begin position="88"/>
        <end position="106"/>
    </location>
</feature>
<dbReference type="GO" id="GO:0008654">
    <property type="term" value="P:phospholipid biosynthetic process"/>
    <property type="evidence" value="ECO:0007669"/>
    <property type="project" value="InterPro"/>
</dbReference>
<dbReference type="EMBL" id="AYUF01000469">
    <property type="protein sequence ID" value="ETK01632.1"/>
    <property type="molecule type" value="Genomic_DNA"/>
</dbReference>
<comment type="similarity">
    <text evidence="2">Belongs to the CDP-alcohol phosphatidyltransferase class-I family.</text>
</comment>
<evidence type="ECO:0000256" key="3">
    <source>
        <dbReference type="SAM" id="Phobius"/>
    </source>
</evidence>
<dbReference type="GO" id="GO:0016780">
    <property type="term" value="F:phosphotransferase activity, for other substituted phosphate groups"/>
    <property type="evidence" value="ECO:0007669"/>
    <property type="project" value="InterPro"/>
</dbReference>
<keyword evidence="1 2" id="KW-0808">Transferase</keyword>
<feature type="transmembrane region" description="Helical" evidence="3">
    <location>
        <begin position="58"/>
        <end position="76"/>
    </location>
</feature>
<dbReference type="PATRIC" id="fig|1411148.3.peg.1398"/>
<dbReference type="InterPro" id="IPR000462">
    <property type="entry name" value="CDP-OH_P_trans"/>
</dbReference>
<reference evidence="4 5" key="1">
    <citation type="submission" date="2013-11" db="EMBL/GenBank/DDBJ databases">
        <title>Single cell genomics of uncultured Tannerella BU063 (oral taxon 286).</title>
        <authorList>
            <person name="Beall C.J."/>
            <person name="Campbell A.G."/>
            <person name="Griffen A.L."/>
            <person name="Podar M."/>
            <person name="Leys E.J."/>
        </authorList>
    </citation>
    <scope>NUCLEOTIDE SEQUENCE [LARGE SCALE GENOMIC DNA]</scope>
    <source>
        <strain evidence="4">Cell 2</strain>
    </source>
</reference>